<organism evidence="2 3">
    <name type="scientific">Noviherbaspirillum album</name>
    <dbReference type="NCBI Taxonomy" id="3080276"/>
    <lineage>
        <taxon>Bacteria</taxon>
        <taxon>Pseudomonadati</taxon>
        <taxon>Pseudomonadota</taxon>
        <taxon>Betaproteobacteria</taxon>
        <taxon>Burkholderiales</taxon>
        <taxon>Oxalobacteraceae</taxon>
        <taxon>Noviherbaspirillum</taxon>
    </lineage>
</organism>
<feature type="region of interest" description="Disordered" evidence="1">
    <location>
        <begin position="1"/>
        <end position="27"/>
    </location>
</feature>
<dbReference type="Proteomes" id="UP001352263">
    <property type="component" value="Unassembled WGS sequence"/>
</dbReference>
<proteinExistence type="predicted"/>
<name>A0ABU6J458_9BURK</name>
<comment type="caution">
    <text evidence="2">The sequence shown here is derived from an EMBL/GenBank/DDBJ whole genome shotgun (WGS) entry which is preliminary data.</text>
</comment>
<protein>
    <submittedName>
        <fullName evidence="2">Uncharacterized protein</fullName>
    </submittedName>
</protein>
<accession>A0ABU6J458</accession>
<keyword evidence="3" id="KW-1185">Reference proteome</keyword>
<reference evidence="2 3" key="1">
    <citation type="submission" date="2023-10" db="EMBL/GenBank/DDBJ databases">
        <title>Noviherbaspirillum sp. CPCC 100848 genome assembly.</title>
        <authorList>
            <person name="Li X.Y."/>
            <person name="Fang X.M."/>
        </authorList>
    </citation>
    <scope>NUCLEOTIDE SEQUENCE [LARGE SCALE GENOMIC DNA]</scope>
    <source>
        <strain evidence="2 3">CPCC 100848</strain>
    </source>
</reference>
<dbReference type="RefSeq" id="WP_326505122.1">
    <property type="nucleotide sequence ID" value="NZ_JAWIIV010000002.1"/>
</dbReference>
<sequence>MKGEFVANDGTAGNIEQDQDPDASQFQHGLETEWIHKPDSQPQIDLVAIELDNFECAGCGW</sequence>
<evidence type="ECO:0000256" key="1">
    <source>
        <dbReference type="SAM" id="MobiDB-lite"/>
    </source>
</evidence>
<dbReference type="EMBL" id="JAWIIV010000002">
    <property type="protein sequence ID" value="MEC4718399.1"/>
    <property type="molecule type" value="Genomic_DNA"/>
</dbReference>
<gene>
    <name evidence="2" type="ORF">RY831_04530</name>
</gene>
<evidence type="ECO:0000313" key="3">
    <source>
        <dbReference type="Proteomes" id="UP001352263"/>
    </source>
</evidence>
<evidence type="ECO:0000313" key="2">
    <source>
        <dbReference type="EMBL" id="MEC4718399.1"/>
    </source>
</evidence>